<organism evidence="1">
    <name type="scientific">uncultured marine group II/III euryarchaeote KM3_51_E06</name>
    <dbReference type="NCBI Taxonomy" id="1456455"/>
    <lineage>
        <taxon>Archaea</taxon>
        <taxon>Methanobacteriati</taxon>
        <taxon>Methanobacteriota</taxon>
        <taxon>environmental samples</taxon>
    </lineage>
</organism>
<evidence type="ECO:0000313" key="1">
    <source>
        <dbReference type="EMBL" id="AIF11327.1"/>
    </source>
</evidence>
<dbReference type="EMBL" id="KF900914">
    <property type="protein sequence ID" value="AIF11327.1"/>
    <property type="molecule type" value="Genomic_DNA"/>
</dbReference>
<accession>A0A075HA05</accession>
<proteinExistence type="predicted"/>
<name>A0A075HA05_9EURY</name>
<sequence>MVLASGDALVLHSTNSSAVILARPASILRSADRQPGFGLVRNAGTPLPEESGNHSPVHLMRIIESSDVVWKGPLPLTWPSSPARRRLILKGPSRRLKPVPMKKSEPWSVNIDLDMKDQCAPIIASLACEDVDAFAQAGKVHISVSGYSASDLRARFNSTMRSLKAASEALMSIDQQQNTEVAE</sequence>
<dbReference type="AlphaFoldDB" id="A0A075HA05"/>
<protein>
    <submittedName>
        <fullName evidence="1">Uncharacterized protein</fullName>
    </submittedName>
</protein>
<reference evidence="1" key="1">
    <citation type="journal article" date="2014" name="Genome Biol. Evol.">
        <title>Pangenome evidence for extensive interdomain horizontal transfer affecting lineage core and shell genes in uncultured planktonic thaumarchaeota and euryarchaeota.</title>
        <authorList>
            <person name="Deschamps P."/>
            <person name="Zivanovic Y."/>
            <person name="Moreira D."/>
            <person name="Rodriguez-Valera F."/>
            <person name="Lopez-Garcia P."/>
        </authorList>
    </citation>
    <scope>NUCLEOTIDE SEQUENCE</scope>
</reference>